<dbReference type="PaxDb" id="29760-VIT_05s0049g00530.t01"/>
<gene>
    <name evidence="2" type="ordered locus">VIT_05s0049g00530</name>
</gene>
<evidence type="ECO:0000313" key="3">
    <source>
        <dbReference type="Proteomes" id="UP000009183"/>
    </source>
</evidence>
<dbReference type="InParanoid" id="F6H8M2"/>
<accession>F6H8M2</accession>
<dbReference type="AlphaFoldDB" id="F6H8M2"/>
<reference evidence="3" key="1">
    <citation type="journal article" date="2007" name="Nature">
        <title>The grapevine genome sequence suggests ancestral hexaploidization in major angiosperm phyla.</title>
        <authorList>
            <consortium name="The French-Italian Public Consortium for Grapevine Genome Characterization."/>
            <person name="Jaillon O."/>
            <person name="Aury J.-M."/>
            <person name="Noel B."/>
            <person name="Policriti A."/>
            <person name="Clepet C."/>
            <person name="Casagrande A."/>
            <person name="Choisne N."/>
            <person name="Aubourg S."/>
            <person name="Vitulo N."/>
            <person name="Jubin C."/>
            <person name="Vezzi A."/>
            <person name="Legeai F."/>
            <person name="Hugueney P."/>
            <person name="Dasilva C."/>
            <person name="Horner D."/>
            <person name="Mica E."/>
            <person name="Jublot D."/>
            <person name="Poulain J."/>
            <person name="Bruyere C."/>
            <person name="Billault A."/>
            <person name="Segurens B."/>
            <person name="Gouyvenoux M."/>
            <person name="Ugarte E."/>
            <person name="Cattonaro F."/>
            <person name="Anthouard V."/>
            <person name="Vico V."/>
            <person name="Del Fabbro C."/>
            <person name="Alaux M."/>
            <person name="Di Gaspero G."/>
            <person name="Dumas V."/>
            <person name="Felice N."/>
            <person name="Paillard S."/>
            <person name="Juman I."/>
            <person name="Moroldo M."/>
            <person name="Scalabrin S."/>
            <person name="Canaguier A."/>
            <person name="Le Clainche I."/>
            <person name="Malacrida G."/>
            <person name="Durand E."/>
            <person name="Pesole G."/>
            <person name="Laucou V."/>
            <person name="Chatelet P."/>
            <person name="Merdinoglu D."/>
            <person name="Delledonne M."/>
            <person name="Pezzotti M."/>
            <person name="Lecharny A."/>
            <person name="Scarpelli C."/>
            <person name="Artiguenave F."/>
            <person name="Pe M.E."/>
            <person name="Valle G."/>
            <person name="Morgante M."/>
            <person name="Caboche M."/>
            <person name="Adam-Blondon A.-F."/>
            <person name="Weissenbach J."/>
            <person name="Quetier F."/>
            <person name="Wincker P."/>
        </authorList>
    </citation>
    <scope>NUCLEOTIDE SEQUENCE [LARGE SCALE GENOMIC DNA]</scope>
    <source>
        <strain evidence="3">cv. Pinot noir / PN40024</strain>
    </source>
</reference>
<dbReference type="HOGENOM" id="CLU_3423627_0_0_1"/>
<name>F6H8M2_VITVI</name>
<proteinExistence type="predicted"/>
<organism evidence="2 3">
    <name type="scientific">Vitis vinifera</name>
    <name type="common">Grape</name>
    <dbReference type="NCBI Taxonomy" id="29760"/>
    <lineage>
        <taxon>Eukaryota</taxon>
        <taxon>Viridiplantae</taxon>
        <taxon>Streptophyta</taxon>
        <taxon>Embryophyta</taxon>
        <taxon>Tracheophyta</taxon>
        <taxon>Spermatophyta</taxon>
        <taxon>Magnoliopsida</taxon>
        <taxon>eudicotyledons</taxon>
        <taxon>Gunneridae</taxon>
        <taxon>Pentapetalae</taxon>
        <taxon>rosids</taxon>
        <taxon>Vitales</taxon>
        <taxon>Vitaceae</taxon>
        <taxon>Viteae</taxon>
        <taxon>Vitis</taxon>
    </lineage>
</organism>
<protein>
    <submittedName>
        <fullName evidence="2">Uncharacterized protein</fullName>
    </submittedName>
</protein>
<feature type="region of interest" description="Disordered" evidence="1">
    <location>
        <begin position="1"/>
        <end position="23"/>
    </location>
</feature>
<evidence type="ECO:0000256" key="1">
    <source>
        <dbReference type="SAM" id="MobiDB-lite"/>
    </source>
</evidence>
<sequence length="23" mass="2439">MGKGGNHQGLTIEHKHSLGRHGS</sequence>
<dbReference type="EMBL" id="FN595496">
    <property type="protein sequence ID" value="CCB48547.1"/>
    <property type="molecule type" value="Genomic_DNA"/>
</dbReference>
<evidence type="ECO:0000313" key="2">
    <source>
        <dbReference type="EMBL" id="CCB48547.1"/>
    </source>
</evidence>
<keyword evidence="3" id="KW-1185">Reference proteome</keyword>
<dbReference type="Proteomes" id="UP000009183">
    <property type="component" value="Chromosome 5"/>
</dbReference>